<dbReference type="InterPro" id="IPR027806">
    <property type="entry name" value="HARBI1_dom"/>
</dbReference>
<dbReference type="AlphaFoldDB" id="A0AA41V6B7"/>
<dbReference type="GO" id="GO:0016787">
    <property type="term" value="F:hydrolase activity"/>
    <property type="evidence" value="ECO:0007669"/>
    <property type="project" value="UniProtKB-KW"/>
</dbReference>
<feature type="non-terminal residue" evidence="9">
    <location>
        <position position="76"/>
    </location>
</feature>
<keyword evidence="6" id="KW-0378">Hydrolase</keyword>
<evidence type="ECO:0000256" key="6">
    <source>
        <dbReference type="ARBA" id="ARBA00022801"/>
    </source>
</evidence>
<dbReference type="Pfam" id="PF13359">
    <property type="entry name" value="DDE_Tnp_4"/>
    <property type="match status" value="1"/>
</dbReference>
<evidence type="ECO:0000256" key="7">
    <source>
        <dbReference type="ARBA" id="ARBA00023242"/>
    </source>
</evidence>
<evidence type="ECO:0000313" key="9">
    <source>
        <dbReference type="EMBL" id="MCL7033752.1"/>
    </source>
</evidence>
<dbReference type="PANTHER" id="PTHR22930">
    <property type="match status" value="1"/>
</dbReference>
<dbReference type="InterPro" id="IPR045249">
    <property type="entry name" value="HARBI1-like"/>
</dbReference>
<name>A0AA41V6B7_PAPNU</name>
<evidence type="ECO:0000256" key="1">
    <source>
        <dbReference type="ARBA" id="ARBA00001968"/>
    </source>
</evidence>
<dbReference type="GO" id="GO:0046872">
    <property type="term" value="F:metal ion binding"/>
    <property type="evidence" value="ECO:0007669"/>
    <property type="project" value="UniProtKB-KW"/>
</dbReference>
<comment type="cofactor">
    <cofactor evidence="1">
        <name>a divalent metal cation</name>
        <dbReference type="ChEBI" id="CHEBI:60240"/>
    </cofactor>
</comment>
<comment type="subcellular location">
    <subcellularLocation>
        <location evidence="2">Nucleus</location>
    </subcellularLocation>
</comment>
<dbReference type="PANTHER" id="PTHR22930:SF221">
    <property type="entry name" value="NUCLEASE HARBI1"/>
    <property type="match status" value="1"/>
</dbReference>
<evidence type="ECO:0000259" key="8">
    <source>
        <dbReference type="Pfam" id="PF13359"/>
    </source>
</evidence>
<gene>
    <name evidence="9" type="ORF">MKW94_017646</name>
</gene>
<organism evidence="9 10">
    <name type="scientific">Papaver nudicaule</name>
    <name type="common">Iceland poppy</name>
    <dbReference type="NCBI Taxonomy" id="74823"/>
    <lineage>
        <taxon>Eukaryota</taxon>
        <taxon>Viridiplantae</taxon>
        <taxon>Streptophyta</taxon>
        <taxon>Embryophyta</taxon>
        <taxon>Tracheophyta</taxon>
        <taxon>Spermatophyta</taxon>
        <taxon>Magnoliopsida</taxon>
        <taxon>Ranunculales</taxon>
        <taxon>Papaveraceae</taxon>
        <taxon>Papaveroideae</taxon>
        <taxon>Papaver</taxon>
    </lineage>
</organism>
<feature type="domain" description="DDE Tnp4" evidence="8">
    <location>
        <begin position="7"/>
        <end position="63"/>
    </location>
</feature>
<comment type="similarity">
    <text evidence="3">Belongs to the HARBI1 family.</text>
</comment>
<keyword evidence="10" id="KW-1185">Reference proteome</keyword>
<protein>
    <recommendedName>
        <fullName evidence="8">DDE Tnp4 domain-containing protein</fullName>
    </recommendedName>
</protein>
<evidence type="ECO:0000256" key="5">
    <source>
        <dbReference type="ARBA" id="ARBA00022723"/>
    </source>
</evidence>
<keyword evidence="7" id="KW-0539">Nucleus</keyword>
<dbReference type="Proteomes" id="UP001177140">
    <property type="component" value="Unassembled WGS sequence"/>
</dbReference>
<evidence type="ECO:0000256" key="3">
    <source>
        <dbReference type="ARBA" id="ARBA00006958"/>
    </source>
</evidence>
<evidence type="ECO:0000313" key="10">
    <source>
        <dbReference type="Proteomes" id="UP001177140"/>
    </source>
</evidence>
<keyword evidence="4" id="KW-0540">Nuclease</keyword>
<dbReference type="GO" id="GO:0005634">
    <property type="term" value="C:nucleus"/>
    <property type="evidence" value="ECO:0007669"/>
    <property type="project" value="UniProtKB-SubCell"/>
</dbReference>
<proteinExistence type="inferred from homology"/>
<reference evidence="9" key="1">
    <citation type="submission" date="2022-03" db="EMBL/GenBank/DDBJ databases">
        <title>A functionally conserved STORR gene fusion in Papaver species that diverged 16.8 million years ago.</title>
        <authorList>
            <person name="Catania T."/>
        </authorList>
    </citation>
    <scope>NUCLEOTIDE SEQUENCE</scope>
    <source>
        <strain evidence="9">S-191538</strain>
    </source>
</reference>
<dbReference type="EMBL" id="JAJJMA010137921">
    <property type="protein sequence ID" value="MCL7033752.1"/>
    <property type="molecule type" value="Genomic_DNA"/>
</dbReference>
<evidence type="ECO:0000256" key="4">
    <source>
        <dbReference type="ARBA" id="ARBA00022722"/>
    </source>
</evidence>
<comment type="caution">
    <text evidence="9">The sequence shown here is derived from an EMBL/GenBank/DDBJ whole genome shotgun (WGS) entry which is preliminary data.</text>
</comment>
<keyword evidence="5" id="KW-0479">Metal-binding</keyword>
<dbReference type="GO" id="GO:0004518">
    <property type="term" value="F:nuclease activity"/>
    <property type="evidence" value="ECO:0007669"/>
    <property type="project" value="UniProtKB-KW"/>
</dbReference>
<feature type="non-terminal residue" evidence="9">
    <location>
        <position position="1"/>
    </location>
</feature>
<evidence type="ECO:0000256" key="2">
    <source>
        <dbReference type="ARBA" id="ARBA00004123"/>
    </source>
</evidence>
<accession>A0AA41V6B7</accession>
<sequence length="76" mass="8367">DVVGALDGTYIHASVLSEDQPRFRNRKGDIRQNVLAVCDFDMKFTYVLAGWEGSAHDGRVLNSAVRHPTDPLTVPA</sequence>